<proteinExistence type="predicted"/>
<evidence type="ECO:0000259" key="1">
    <source>
        <dbReference type="Pfam" id="PF03551"/>
    </source>
</evidence>
<dbReference type="PANTHER" id="PTHR43252:SF4">
    <property type="entry name" value="TRANSCRIPTIONAL REGULATORY PROTEIN"/>
    <property type="match status" value="1"/>
</dbReference>
<dbReference type="InterPro" id="IPR005149">
    <property type="entry name" value="Tscrpt_reg_PadR_N"/>
</dbReference>
<dbReference type="Proteomes" id="UP000706525">
    <property type="component" value="Unassembled WGS sequence"/>
</dbReference>
<dbReference type="PANTHER" id="PTHR43252">
    <property type="entry name" value="TRANSCRIPTIONAL REGULATOR YQJI"/>
    <property type="match status" value="1"/>
</dbReference>
<evidence type="ECO:0000259" key="2">
    <source>
        <dbReference type="Pfam" id="PF10400"/>
    </source>
</evidence>
<dbReference type="Pfam" id="PF10400">
    <property type="entry name" value="Vir_act_alpha_C"/>
    <property type="match status" value="1"/>
</dbReference>
<keyword evidence="4" id="KW-1185">Reference proteome</keyword>
<dbReference type="InterPro" id="IPR036388">
    <property type="entry name" value="WH-like_DNA-bd_sf"/>
</dbReference>
<dbReference type="InterPro" id="IPR036390">
    <property type="entry name" value="WH_DNA-bd_sf"/>
</dbReference>
<sequence length="221" mass="25036">MTCPDLRATITRSSRANSQLAISVPVGNPLERMSTPHALLISLIEKPSSGYDLARRFDRSIGYFWHATHQQIYRELGRMAEHGWIAVEQAAAAASVSEGEEAEKRNRKKVYCVLEAGRAELARWVLSPGQGLDQREEILVKLRADAAIGPLGLNEEMARLIALHEARLETYRNIERKDFSTARMDRAQRLQYALLQRGIRFEEDWVAWGRELLPLLTMPAA</sequence>
<dbReference type="InterPro" id="IPR018309">
    <property type="entry name" value="Tscrpt_reg_PadR_C"/>
</dbReference>
<feature type="domain" description="Transcription regulator PadR N-terminal" evidence="1">
    <location>
        <begin position="40"/>
        <end position="122"/>
    </location>
</feature>
<name>A0ABM8XXX1_9BURK</name>
<dbReference type="Gene3D" id="1.10.10.10">
    <property type="entry name" value="Winged helix-like DNA-binding domain superfamily/Winged helix DNA-binding domain"/>
    <property type="match status" value="1"/>
</dbReference>
<dbReference type="SUPFAM" id="SSF46785">
    <property type="entry name" value="Winged helix' DNA-binding domain"/>
    <property type="match status" value="1"/>
</dbReference>
<evidence type="ECO:0000313" key="3">
    <source>
        <dbReference type="EMBL" id="CAG9185268.1"/>
    </source>
</evidence>
<feature type="domain" description="Transcription regulator PadR C-terminal" evidence="2">
    <location>
        <begin position="135"/>
        <end position="216"/>
    </location>
</feature>
<evidence type="ECO:0000313" key="4">
    <source>
        <dbReference type="Proteomes" id="UP000706525"/>
    </source>
</evidence>
<accession>A0ABM8XXX1</accession>
<comment type="caution">
    <text evidence="3">The sequence shown here is derived from an EMBL/GenBank/DDBJ whole genome shotgun (WGS) entry which is preliminary data.</text>
</comment>
<dbReference type="EMBL" id="CAJZAG010000014">
    <property type="protein sequence ID" value="CAG9185268.1"/>
    <property type="molecule type" value="Genomic_DNA"/>
</dbReference>
<protein>
    <recommendedName>
        <fullName evidence="5">PadR family transcriptional regulator</fullName>
    </recommendedName>
</protein>
<dbReference type="Gene3D" id="6.10.140.190">
    <property type="match status" value="1"/>
</dbReference>
<reference evidence="3 4" key="1">
    <citation type="submission" date="2021-08" db="EMBL/GenBank/DDBJ databases">
        <authorList>
            <person name="Peeters C."/>
        </authorList>
    </citation>
    <scope>NUCLEOTIDE SEQUENCE [LARGE SCALE GENOMIC DNA]</scope>
    <source>
        <strain evidence="3 4">LMG 32289</strain>
    </source>
</reference>
<gene>
    <name evidence="3" type="ORF">LMG32289_05888</name>
</gene>
<dbReference type="Pfam" id="PF03551">
    <property type="entry name" value="PadR"/>
    <property type="match status" value="1"/>
</dbReference>
<organism evidence="3 4">
    <name type="scientific">Cupriavidus pampae</name>
    <dbReference type="NCBI Taxonomy" id="659251"/>
    <lineage>
        <taxon>Bacteria</taxon>
        <taxon>Pseudomonadati</taxon>
        <taxon>Pseudomonadota</taxon>
        <taxon>Betaproteobacteria</taxon>
        <taxon>Burkholderiales</taxon>
        <taxon>Burkholderiaceae</taxon>
        <taxon>Cupriavidus</taxon>
    </lineage>
</organism>
<evidence type="ECO:0008006" key="5">
    <source>
        <dbReference type="Google" id="ProtNLM"/>
    </source>
</evidence>